<keyword evidence="2" id="KW-0812">Transmembrane</keyword>
<comment type="caution">
    <text evidence="3">The sequence shown here is derived from an EMBL/GenBank/DDBJ whole genome shotgun (WGS) entry which is preliminary data.</text>
</comment>
<sequence>MGVRSMWRQIRRSAQGEDAESTPGPAAREMESNRWSAVTALVISAFVSVGVLAAIVLLLQRLNTDQPTAALSLVFVAAAVVLILVVGALSVILKRLRLDNGHEAMGLPTGSVRAVIALLLIMLFFISAMFLFDATRNRVSSDPASFRSLEGLSTAQLAQIPIEQVQTSTQRLQDGTTVYDVVLYPPPTATRTSDDLAKQLVTTVATLVTAVAAFYFGSNTVTTARAEQRAQEGLPPSGAVLLPPAKGPQTPTTAADTEGTAAQPPATAPAGQTSTTPADPPGTAPATTPAPATSVTATPTSGRPSAAARPRTARKTSI</sequence>
<feature type="transmembrane region" description="Helical" evidence="2">
    <location>
        <begin position="71"/>
        <end position="93"/>
    </location>
</feature>
<feature type="transmembrane region" description="Helical" evidence="2">
    <location>
        <begin position="38"/>
        <end position="59"/>
    </location>
</feature>
<dbReference type="EMBL" id="BJLQ01000003">
    <property type="protein sequence ID" value="GEA83157.1"/>
    <property type="molecule type" value="Genomic_DNA"/>
</dbReference>
<feature type="region of interest" description="Disordered" evidence="1">
    <location>
        <begin position="226"/>
        <end position="318"/>
    </location>
</feature>
<feature type="compositionally biased region" description="Low complexity" evidence="1">
    <location>
        <begin position="257"/>
        <end position="277"/>
    </location>
</feature>
<proteinExistence type="predicted"/>
<organism evidence="3 4">
    <name type="scientific">Cellulomonas gelida</name>
    <dbReference type="NCBI Taxonomy" id="1712"/>
    <lineage>
        <taxon>Bacteria</taxon>
        <taxon>Bacillati</taxon>
        <taxon>Actinomycetota</taxon>
        <taxon>Actinomycetes</taxon>
        <taxon>Micrococcales</taxon>
        <taxon>Cellulomonadaceae</taxon>
        <taxon>Cellulomonas</taxon>
    </lineage>
</organism>
<keyword evidence="2" id="KW-0472">Membrane</keyword>
<dbReference type="RefSeq" id="WP_141368676.1">
    <property type="nucleotide sequence ID" value="NZ_BJLQ01000003.1"/>
</dbReference>
<protein>
    <submittedName>
        <fullName evidence="3">Uncharacterized protein</fullName>
    </submittedName>
</protein>
<dbReference type="Proteomes" id="UP000320461">
    <property type="component" value="Unassembled WGS sequence"/>
</dbReference>
<evidence type="ECO:0000256" key="1">
    <source>
        <dbReference type="SAM" id="MobiDB-lite"/>
    </source>
</evidence>
<evidence type="ECO:0000313" key="4">
    <source>
        <dbReference type="Proteomes" id="UP000320461"/>
    </source>
</evidence>
<name>A0A4Y3KGL6_9CELL</name>
<evidence type="ECO:0000313" key="3">
    <source>
        <dbReference type="EMBL" id="GEA83157.1"/>
    </source>
</evidence>
<accession>A0A4Y3KGL6</accession>
<dbReference type="AlphaFoldDB" id="A0A4Y3KGL6"/>
<feature type="region of interest" description="Disordered" evidence="1">
    <location>
        <begin position="1"/>
        <end position="28"/>
    </location>
</feature>
<dbReference type="OrthoDB" id="9157342at2"/>
<feature type="compositionally biased region" description="Low complexity" evidence="1">
    <location>
        <begin position="284"/>
        <end position="310"/>
    </location>
</feature>
<evidence type="ECO:0000256" key="2">
    <source>
        <dbReference type="SAM" id="Phobius"/>
    </source>
</evidence>
<keyword evidence="2" id="KW-1133">Transmembrane helix</keyword>
<feature type="transmembrane region" description="Helical" evidence="2">
    <location>
        <begin position="114"/>
        <end position="132"/>
    </location>
</feature>
<keyword evidence="4" id="KW-1185">Reference proteome</keyword>
<reference evidence="3 4" key="1">
    <citation type="submission" date="2019-06" db="EMBL/GenBank/DDBJ databases">
        <title>Whole genome shotgun sequence of Cellulomonas gelida NBRC 3748.</title>
        <authorList>
            <person name="Hosoyama A."/>
            <person name="Uohara A."/>
            <person name="Ohji S."/>
            <person name="Ichikawa N."/>
        </authorList>
    </citation>
    <scope>NUCLEOTIDE SEQUENCE [LARGE SCALE GENOMIC DNA]</scope>
    <source>
        <strain evidence="3 4">NBRC 3748</strain>
    </source>
</reference>
<gene>
    <name evidence="3" type="ORF">CGE01nite_04080</name>
</gene>